<dbReference type="Proteomes" id="UP000076503">
    <property type="component" value="Unassembled WGS sequence"/>
</dbReference>
<gene>
    <name evidence="11" type="ORF">N476_12330</name>
</gene>
<feature type="transmembrane region" description="Helical" evidence="10">
    <location>
        <begin position="9"/>
        <end position="27"/>
    </location>
</feature>
<evidence type="ECO:0000256" key="6">
    <source>
        <dbReference type="ARBA" id="ARBA00022968"/>
    </source>
</evidence>
<keyword evidence="8" id="KW-0186">Copper</keyword>
<dbReference type="EMBL" id="AUXZ01000067">
    <property type="protein sequence ID" value="KZN51608.1"/>
    <property type="molecule type" value="Genomic_DNA"/>
</dbReference>
<reference evidence="11 12" key="1">
    <citation type="submission" date="2013-07" db="EMBL/GenBank/DDBJ databases">
        <title>Comparative Genomic and Metabolomic Analysis of Twelve Strains of Pseudoalteromonas luteoviolacea.</title>
        <authorList>
            <person name="Vynne N.G."/>
            <person name="Mansson M."/>
            <person name="Gram L."/>
        </authorList>
    </citation>
    <scope>NUCLEOTIDE SEQUENCE [LARGE SCALE GENOMIC DNA]</scope>
    <source>
        <strain evidence="11 12">H33</strain>
    </source>
</reference>
<sequence length="200" mass="22249">MHKALIQKLVLTVLGMFAFAFALVPLYDVFCDITGLNGKVDLVVAEQSTSVDDSRQVEVSFTTHAKSSAPFQVKAQQYSVSVQPGKLSEVRFVAHNLSDTARVMQAIPSVSPGQAAKYLHKLACFCFDQQPLDANQSMEFVLRFYVDTELPKDVQELTLSYTLYDITESETAYSGEQTQSQFVSQYYLIQTNPVRGPQNG</sequence>
<dbReference type="GO" id="GO:0005507">
    <property type="term" value="F:copper ion binding"/>
    <property type="evidence" value="ECO:0007669"/>
    <property type="project" value="InterPro"/>
</dbReference>
<evidence type="ECO:0000256" key="2">
    <source>
        <dbReference type="ARBA" id="ARBA00004382"/>
    </source>
</evidence>
<dbReference type="Gene3D" id="2.60.370.10">
    <property type="entry name" value="Ctag/Cox11"/>
    <property type="match status" value="1"/>
</dbReference>
<dbReference type="PIRSF" id="PIRSF005413">
    <property type="entry name" value="COX11"/>
    <property type="match status" value="1"/>
</dbReference>
<dbReference type="OrthoDB" id="9804841at2"/>
<organism evidence="11 12">
    <name type="scientific">Pseudoalteromonas luteoviolacea H33</name>
    <dbReference type="NCBI Taxonomy" id="1365251"/>
    <lineage>
        <taxon>Bacteria</taxon>
        <taxon>Pseudomonadati</taxon>
        <taxon>Pseudomonadota</taxon>
        <taxon>Gammaproteobacteria</taxon>
        <taxon>Alteromonadales</taxon>
        <taxon>Pseudoalteromonadaceae</taxon>
        <taxon>Pseudoalteromonas</taxon>
    </lineage>
</organism>
<evidence type="ECO:0000256" key="10">
    <source>
        <dbReference type="SAM" id="Phobius"/>
    </source>
</evidence>
<comment type="subcellular location">
    <subcellularLocation>
        <location evidence="2">Cell inner membrane</location>
        <topology evidence="2">Single-pass type II membrane protein</topology>
        <orientation evidence="2">Periplasmic side</orientation>
    </subcellularLocation>
</comment>
<evidence type="ECO:0000256" key="9">
    <source>
        <dbReference type="ARBA" id="ARBA00023136"/>
    </source>
</evidence>
<evidence type="ECO:0000313" key="12">
    <source>
        <dbReference type="Proteomes" id="UP000076503"/>
    </source>
</evidence>
<accession>A0A167F3Z0</accession>
<evidence type="ECO:0000256" key="5">
    <source>
        <dbReference type="ARBA" id="ARBA00022692"/>
    </source>
</evidence>
<dbReference type="AlphaFoldDB" id="A0A167F3Z0"/>
<name>A0A167F3Z0_9GAMM</name>
<comment type="caution">
    <text evidence="11">The sequence shown here is derived from an EMBL/GenBank/DDBJ whole genome shotgun (WGS) entry which is preliminary data.</text>
</comment>
<protein>
    <recommendedName>
        <fullName evidence="4">Cytochrome c oxidase assembly protein CtaG</fullName>
    </recommendedName>
</protein>
<dbReference type="PATRIC" id="fig|1365251.3.peg.1667"/>
<dbReference type="InterPro" id="IPR007533">
    <property type="entry name" value="Cyt_c_oxidase_assmbl_CtaG"/>
</dbReference>
<comment type="similarity">
    <text evidence="3">Belongs to the COX11/CtaG family.</text>
</comment>
<evidence type="ECO:0000256" key="4">
    <source>
        <dbReference type="ARBA" id="ARBA00015384"/>
    </source>
</evidence>
<dbReference type="PANTHER" id="PTHR21320:SF3">
    <property type="entry name" value="CYTOCHROME C OXIDASE ASSEMBLY PROTEIN COX11, MITOCHONDRIAL-RELATED"/>
    <property type="match status" value="1"/>
</dbReference>
<comment type="function">
    <text evidence="1">Exerts its effect at some terminal stage of cytochrome c oxidase synthesis, probably by being involved in the insertion of the copper B into subunit I.</text>
</comment>
<dbReference type="NCBIfam" id="NF003465">
    <property type="entry name" value="PRK05089.1"/>
    <property type="match status" value="1"/>
</dbReference>
<dbReference type="SUPFAM" id="SSF110111">
    <property type="entry name" value="Ctag/Cox11"/>
    <property type="match status" value="1"/>
</dbReference>
<evidence type="ECO:0000256" key="7">
    <source>
        <dbReference type="ARBA" id="ARBA00022989"/>
    </source>
</evidence>
<evidence type="ECO:0000256" key="8">
    <source>
        <dbReference type="ARBA" id="ARBA00023008"/>
    </source>
</evidence>
<evidence type="ECO:0000313" key="11">
    <source>
        <dbReference type="EMBL" id="KZN51608.1"/>
    </source>
</evidence>
<keyword evidence="6" id="KW-0735">Signal-anchor</keyword>
<dbReference type="PANTHER" id="PTHR21320">
    <property type="entry name" value="CYTOCHROME C OXIDASE ASSEMBLY PROTEIN COX11-RELATED"/>
    <property type="match status" value="1"/>
</dbReference>
<dbReference type="GO" id="GO:0005886">
    <property type="term" value="C:plasma membrane"/>
    <property type="evidence" value="ECO:0007669"/>
    <property type="project" value="UniProtKB-SubCell"/>
</dbReference>
<proteinExistence type="inferred from homology"/>
<dbReference type="InterPro" id="IPR023471">
    <property type="entry name" value="CtaG/Cox11_dom_sf"/>
</dbReference>
<keyword evidence="7 10" id="KW-1133">Transmembrane helix</keyword>
<dbReference type="RefSeq" id="WP_063361254.1">
    <property type="nucleotide sequence ID" value="NZ_AUXZ01000067.1"/>
</dbReference>
<keyword evidence="9 10" id="KW-0472">Membrane</keyword>
<keyword evidence="5 10" id="KW-0812">Transmembrane</keyword>
<evidence type="ECO:0000256" key="3">
    <source>
        <dbReference type="ARBA" id="ARBA00009620"/>
    </source>
</evidence>
<dbReference type="Pfam" id="PF04442">
    <property type="entry name" value="CtaG_Cox11"/>
    <property type="match status" value="1"/>
</dbReference>
<evidence type="ECO:0000256" key="1">
    <source>
        <dbReference type="ARBA" id="ARBA00004007"/>
    </source>
</evidence>